<dbReference type="AlphaFoldDB" id="A0A1S9P9J9"/>
<keyword evidence="2" id="KW-1185">Reference proteome</keyword>
<reference evidence="1 2" key="1">
    <citation type="submission" date="2016-07" db="EMBL/GenBank/DDBJ databases">
        <title>Genomic analysis of zinc-resistant bacterium Mucilaginibacter pedocola TBZ30.</title>
        <authorList>
            <person name="Huang J."/>
            <person name="Tang J."/>
        </authorList>
    </citation>
    <scope>NUCLEOTIDE SEQUENCE [LARGE SCALE GENOMIC DNA]</scope>
    <source>
        <strain evidence="1 2">TBZ30</strain>
    </source>
</reference>
<dbReference type="OrthoDB" id="1923405at2"/>
<name>A0A1S9P9J9_9SPHI</name>
<organism evidence="1 2">
    <name type="scientific">Mucilaginibacter pedocola</name>
    <dbReference type="NCBI Taxonomy" id="1792845"/>
    <lineage>
        <taxon>Bacteria</taxon>
        <taxon>Pseudomonadati</taxon>
        <taxon>Bacteroidota</taxon>
        <taxon>Sphingobacteriia</taxon>
        <taxon>Sphingobacteriales</taxon>
        <taxon>Sphingobacteriaceae</taxon>
        <taxon>Mucilaginibacter</taxon>
    </lineage>
</organism>
<accession>A0A1S9P9J9</accession>
<protein>
    <submittedName>
        <fullName evidence="1">Uncharacterized protein</fullName>
    </submittedName>
</protein>
<evidence type="ECO:0000313" key="1">
    <source>
        <dbReference type="EMBL" id="OOQ57589.1"/>
    </source>
</evidence>
<dbReference type="EMBL" id="MBTF01000035">
    <property type="protein sequence ID" value="OOQ57589.1"/>
    <property type="molecule type" value="Genomic_DNA"/>
</dbReference>
<sequence length="170" mass="18789">MYSFPETIGSHILYAEAGSTQGLCNRVANGLTAMANARDYTHLYFMGDSGTPWLCRPHTYPPVTRALEYLMENGISETFNGVIKVDLTELPQFVKHLFWLVRCNGVTFAPHFTDESFNIIGNICQYGNIHISTLTTVADDGFNDVVLAAGLNFLEGMDCGASRINGRHFA</sequence>
<proteinExistence type="predicted"/>
<gene>
    <name evidence="1" type="ORF">BC343_12335</name>
</gene>
<dbReference type="STRING" id="1792845.BC343_12335"/>
<evidence type="ECO:0000313" key="2">
    <source>
        <dbReference type="Proteomes" id="UP000189739"/>
    </source>
</evidence>
<dbReference type="Proteomes" id="UP000189739">
    <property type="component" value="Unassembled WGS sequence"/>
</dbReference>
<comment type="caution">
    <text evidence="1">The sequence shown here is derived from an EMBL/GenBank/DDBJ whole genome shotgun (WGS) entry which is preliminary data.</text>
</comment>
<dbReference type="RefSeq" id="WP_078350187.1">
    <property type="nucleotide sequence ID" value="NZ_MBTF01000035.1"/>
</dbReference>